<organism evidence="2 3">
    <name type="scientific">Pagothenia borchgrevinki</name>
    <name type="common">Bald rockcod</name>
    <name type="synonym">Trematomus borchgrevinki</name>
    <dbReference type="NCBI Taxonomy" id="8213"/>
    <lineage>
        <taxon>Eukaryota</taxon>
        <taxon>Metazoa</taxon>
        <taxon>Chordata</taxon>
        <taxon>Craniata</taxon>
        <taxon>Vertebrata</taxon>
        <taxon>Euteleostomi</taxon>
        <taxon>Actinopterygii</taxon>
        <taxon>Neopterygii</taxon>
        <taxon>Teleostei</taxon>
        <taxon>Neoteleostei</taxon>
        <taxon>Acanthomorphata</taxon>
        <taxon>Eupercaria</taxon>
        <taxon>Perciformes</taxon>
        <taxon>Notothenioidei</taxon>
        <taxon>Nototheniidae</taxon>
        <taxon>Pagothenia</taxon>
    </lineage>
</organism>
<feature type="compositionally biased region" description="Low complexity" evidence="1">
    <location>
        <begin position="137"/>
        <end position="166"/>
    </location>
</feature>
<feature type="region of interest" description="Disordered" evidence="1">
    <location>
        <begin position="264"/>
        <end position="307"/>
    </location>
</feature>
<feature type="compositionally biased region" description="Polar residues" evidence="1">
    <location>
        <begin position="279"/>
        <end position="307"/>
    </location>
</feature>
<dbReference type="AlphaFoldDB" id="A0ABD2FMI3"/>
<gene>
    <name evidence="2" type="ORF">OYC64_020134</name>
</gene>
<protein>
    <recommendedName>
        <fullName evidence="4">Myb-like domain-containing protein</fullName>
    </recommendedName>
</protein>
<proteinExistence type="predicted"/>
<accession>A0ABD2FMI3</accession>
<evidence type="ECO:0000256" key="1">
    <source>
        <dbReference type="SAM" id="MobiDB-lite"/>
    </source>
</evidence>
<reference evidence="2 3" key="1">
    <citation type="journal article" date="2022" name="G3 (Bethesda)">
        <title>Evaluating Illumina-, Nanopore-, and PacBio-based genome assembly strategies with the bald notothen, Trematomus borchgrevinki.</title>
        <authorList>
            <person name="Rayamajhi N."/>
            <person name="Cheng C.C."/>
            <person name="Catchen J.M."/>
        </authorList>
    </citation>
    <scope>NUCLEOTIDE SEQUENCE [LARGE SCALE GENOMIC DNA]</scope>
    <source>
        <strain evidence="2">AGRC-2024</strain>
    </source>
</reference>
<dbReference type="Proteomes" id="UP001619887">
    <property type="component" value="Unassembled WGS sequence"/>
</dbReference>
<sequence>MADFCARKEVFSWTDDEVELLLRVTLEYKTSQIQDNVDWESCKLKYSDIHDLFQAQYPRTDTGKDFPHSVGAITKAQLAAKLKQIRIKYRHAVDTKRRSGQGRVVHMFFELCEEVWGGSAATCSLSSGIETVDLEASSSGPSSPQSLECSNDSPPPESSKSSGSLPAAAVVQHRRNLLQVQLNGHRSDRLKKKLPVDHAVQEDLKLKRRMVELMEQNQKTSTRNAESFVQMNANIREGFSLMREFMHAQPHSSIGGQLQEQSPYLYRRPQPGYTPSPSAPQRHTRSPDPTRQPSQYSYSQSLFEDDC</sequence>
<comment type="caution">
    <text evidence="2">The sequence shown here is derived from an EMBL/GenBank/DDBJ whole genome shotgun (WGS) entry which is preliminary data.</text>
</comment>
<feature type="region of interest" description="Disordered" evidence="1">
    <location>
        <begin position="134"/>
        <end position="167"/>
    </location>
</feature>
<evidence type="ECO:0000313" key="3">
    <source>
        <dbReference type="Proteomes" id="UP001619887"/>
    </source>
</evidence>
<keyword evidence="3" id="KW-1185">Reference proteome</keyword>
<reference evidence="2 3" key="2">
    <citation type="journal article" date="2024" name="G3 (Bethesda)">
        <title>The genome of the cryopelagic Antarctic bald notothen, Trematomus borchgrevinki.</title>
        <authorList>
            <person name="Rayamajhi N."/>
            <person name="Rivera-Colon A.G."/>
            <person name="Minhas B.F."/>
            <person name="Cheng C.C."/>
            <person name="Catchen J.M."/>
        </authorList>
    </citation>
    <scope>NUCLEOTIDE SEQUENCE [LARGE SCALE GENOMIC DNA]</scope>
    <source>
        <strain evidence="2">AGRC-2024</strain>
    </source>
</reference>
<name>A0ABD2FMI3_PAGBO</name>
<dbReference type="EMBL" id="JBIYXZ010002089">
    <property type="protein sequence ID" value="KAL3042123.1"/>
    <property type="molecule type" value="Genomic_DNA"/>
</dbReference>
<evidence type="ECO:0000313" key="2">
    <source>
        <dbReference type="EMBL" id="KAL3042123.1"/>
    </source>
</evidence>
<evidence type="ECO:0008006" key="4">
    <source>
        <dbReference type="Google" id="ProtNLM"/>
    </source>
</evidence>